<proteinExistence type="predicted"/>
<evidence type="ECO:0000313" key="4">
    <source>
        <dbReference type="Proteomes" id="UP000027195"/>
    </source>
</evidence>
<dbReference type="InParanoid" id="A0A067MTQ0"/>
<accession>A0A067MTQ0</accession>
<keyword evidence="4" id="KW-1185">Reference proteome</keyword>
<name>A0A067MTQ0_BOTB1</name>
<dbReference type="HOGENOM" id="CLU_026455_1_1_1"/>
<gene>
    <name evidence="3" type="ORF">BOTBODRAFT_171067</name>
</gene>
<reference evidence="4" key="1">
    <citation type="journal article" date="2014" name="Proc. Natl. Acad. Sci. U.S.A.">
        <title>Extensive sampling of basidiomycete genomes demonstrates inadequacy of the white-rot/brown-rot paradigm for wood decay fungi.</title>
        <authorList>
            <person name="Riley R."/>
            <person name="Salamov A.A."/>
            <person name="Brown D.W."/>
            <person name="Nagy L.G."/>
            <person name="Floudas D."/>
            <person name="Held B.W."/>
            <person name="Levasseur A."/>
            <person name="Lombard V."/>
            <person name="Morin E."/>
            <person name="Otillar R."/>
            <person name="Lindquist E.A."/>
            <person name="Sun H."/>
            <person name="LaButti K.M."/>
            <person name="Schmutz J."/>
            <person name="Jabbour D."/>
            <person name="Luo H."/>
            <person name="Baker S.E."/>
            <person name="Pisabarro A.G."/>
            <person name="Walton J.D."/>
            <person name="Blanchette R.A."/>
            <person name="Henrissat B."/>
            <person name="Martin F."/>
            <person name="Cullen D."/>
            <person name="Hibbett D.S."/>
            <person name="Grigoriev I.V."/>
        </authorList>
    </citation>
    <scope>NUCLEOTIDE SEQUENCE [LARGE SCALE GENOMIC DNA]</scope>
    <source>
        <strain evidence="4">FD-172 SS1</strain>
    </source>
</reference>
<organism evidence="3 4">
    <name type="scientific">Botryobasidium botryosum (strain FD-172 SS1)</name>
    <dbReference type="NCBI Taxonomy" id="930990"/>
    <lineage>
        <taxon>Eukaryota</taxon>
        <taxon>Fungi</taxon>
        <taxon>Dikarya</taxon>
        <taxon>Basidiomycota</taxon>
        <taxon>Agaricomycotina</taxon>
        <taxon>Agaricomycetes</taxon>
        <taxon>Cantharellales</taxon>
        <taxon>Botryobasidiaceae</taxon>
        <taxon>Botryobasidium</taxon>
    </lineage>
</organism>
<dbReference type="OrthoDB" id="4179406at2759"/>
<protein>
    <submittedName>
        <fullName evidence="3">Uncharacterized protein</fullName>
    </submittedName>
</protein>
<sequence length="488" mass="54382">MSSSTVSSTNATNPWARESEIEEQGYVHGASSSVPVQRDIYSRKRPLPAERVDRKYRTLPTKAATPPRVEIDKTAVAAAIPVTTFASDFAKKASSTARRAPCGASRFAVAAFLIVARCLVVLLMMIPIALIITYIAMFFMRRMDDDVRFNAVWTSVCNNSSVSFICPPPHIPRTTVLTRIPDIPELIRLQTGFEGIIELSFETTSAVDLKHSEMALRDLNILVQVSDLEAKQHLSRRLEKVVAQAKKTGQRLQKLGSNVDTTVDSTFAMDDYVLRSLDNINRELISGTIGGSVLKGFILSLRTNTASVAEEQRQELARVFEDASMQLKVWIEKLKIEAMASRVELERLKGMLDNVYETIVKEKKDVESKEEALSKLWASLIDDSRAAKYKSHKVLLDNIATYRKAALNRVQATVVQLDQLDMNLDNLGDRMAAPSLVGTQYTNQGRGLPIEAHIASVREGIEKMNDFRSRGLQRENEALERMISAPPV</sequence>
<dbReference type="EMBL" id="KL198020">
    <property type="protein sequence ID" value="KDQ19123.1"/>
    <property type="molecule type" value="Genomic_DNA"/>
</dbReference>
<evidence type="ECO:0000313" key="3">
    <source>
        <dbReference type="EMBL" id="KDQ19123.1"/>
    </source>
</evidence>
<dbReference type="Proteomes" id="UP000027195">
    <property type="component" value="Unassembled WGS sequence"/>
</dbReference>
<feature type="transmembrane region" description="Helical" evidence="2">
    <location>
        <begin position="107"/>
        <end position="140"/>
    </location>
</feature>
<dbReference type="STRING" id="930990.A0A067MTQ0"/>
<dbReference type="AlphaFoldDB" id="A0A067MTQ0"/>
<keyword evidence="2" id="KW-0812">Transmembrane</keyword>
<evidence type="ECO:0000256" key="2">
    <source>
        <dbReference type="SAM" id="Phobius"/>
    </source>
</evidence>
<feature type="region of interest" description="Disordered" evidence="1">
    <location>
        <begin position="1"/>
        <end position="34"/>
    </location>
</feature>
<evidence type="ECO:0000256" key="1">
    <source>
        <dbReference type="SAM" id="MobiDB-lite"/>
    </source>
</evidence>
<keyword evidence="2" id="KW-1133">Transmembrane helix</keyword>
<keyword evidence="2" id="KW-0472">Membrane</keyword>